<dbReference type="AlphaFoldDB" id="A0A8H3DDB2"/>
<evidence type="ECO:0000256" key="1">
    <source>
        <dbReference type="SAM" id="Phobius"/>
    </source>
</evidence>
<reference evidence="2" key="1">
    <citation type="submission" date="2021-01" db="EMBL/GenBank/DDBJ databases">
        <authorList>
            <person name="Kaushik A."/>
        </authorList>
    </citation>
    <scope>NUCLEOTIDE SEQUENCE</scope>
    <source>
        <strain evidence="2">AG3-1AP</strain>
    </source>
</reference>
<feature type="transmembrane region" description="Helical" evidence="1">
    <location>
        <begin position="240"/>
        <end position="259"/>
    </location>
</feature>
<comment type="caution">
    <text evidence="2">The sequence shown here is derived from an EMBL/GenBank/DDBJ whole genome shotgun (WGS) entry which is preliminary data.</text>
</comment>
<proteinExistence type="predicted"/>
<protein>
    <submittedName>
        <fullName evidence="2">Uncharacterized protein</fullName>
    </submittedName>
</protein>
<keyword evidence="1" id="KW-1133">Transmembrane helix</keyword>
<feature type="transmembrane region" description="Helical" evidence="1">
    <location>
        <begin position="357"/>
        <end position="382"/>
    </location>
</feature>
<feature type="transmembrane region" description="Helical" evidence="1">
    <location>
        <begin position="168"/>
        <end position="195"/>
    </location>
</feature>
<name>A0A8H3DDB2_9AGAM</name>
<feature type="transmembrane region" description="Helical" evidence="1">
    <location>
        <begin position="330"/>
        <end position="350"/>
    </location>
</feature>
<feature type="transmembrane region" description="Helical" evidence="1">
    <location>
        <begin position="65"/>
        <end position="86"/>
    </location>
</feature>
<keyword evidence="1" id="KW-0812">Transmembrane</keyword>
<evidence type="ECO:0000313" key="2">
    <source>
        <dbReference type="EMBL" id="CAE6523246.1"/>
    </source>
</evidence>
<dbReference type="Proteomes" id="UP000663831">
    <property type="component" value="Unassembled WGS sequence"/>
</dbReference>
<sequence>MKDREHRFVFELPVAFLFDTYRELVVSSADCHPIAHASFVNKTPLLGLELSIMPVHSRKSGICHVLAVFLLPCMSFCAARILFGLLRNSPKPSFKEWCQEGDTSMTPARLAYIGHDAFDSRMCIIVAFMREALDGGRAKFFSEFYATFGPSAIAPFIEMRRAGYRIPVVLVSMLVLGILYQFLTGAVILPLWWTIHLLSSGRNAVALHPHYVEGTFIGYLFGYLFVSIALVTSQTIAVNVLWQIFPISIVIVQSFYLAYQRYAHGDAPECSYEVLQLIHITNFCWSTITHAYTAFQILRSNAPLDSLKHAYHPTFSPSSLSPPTSAAQRFLKWDIIFITGSTLFAGLWFLRGARPRLLAIGWFILGTLFFGGGAALSGIWMWREKVLEEDRRVAKQSKAN</sequence>
<dbReference type="EMBL" id="CAJMWV010006622">
    <property type="protein sequence ID" value="CAE6523246.1"/>
    <property type="molecule type" value="Genomic_DNA"/>
</dbReference>
<feature type="transmembrane region" description="Helical" evidence="1">
    <location>
        <begin position="215"/>
        <end position="233"/>
    </location>
</feature>
<keyword evidence="1" id="KW-0472">Membrane</keyword>
<gene>
    <name evidence="2" type="ORF">RDB_LOCUS147784</name>
</gene>
<organism evidence="2 3">
    <name type="scientific">Rhizoctonia solani</name>
    <dbReference type="NCBI Taxonomy" id="456999"/>
    <lineage>
        <taxon>Eukaryota</taxon>
        <taxon>Fungi</taxon>
        <taxon>Dikarya</taxon>
        <taxon>Basidiomycota</taxon>
        <taxon>Agaricomycotina</taxon>
        <taxon>Agaricomycetes</taxon>
        <taxon>Cantharellales</taxon>
        <taxon>Ceratobasidiaceae</taxon>
        <taxon>Rhizoctonia</taxon>
    </lineage>
</organism>
<evidence type="ECO:0000313" key="3">
    <source>
        <dbReference type="Proteomes" id="UP000663831"/>
    </source>
</evidence>
<accession>A0A8H3DDB2</accession>